<keyword evidence="6" id="KW-1185">Reference proteome</keyword>
<evidence type="ECO:0000313" key="6">
    <source>
        <dbReference type="Proteomes" id="UP000029846"/>
    </source>
</evidence>
<dbReference type="PANTHER" id="PTHR42760:SF115">
    <property type="entry name" value="3-OXOACYL-[ACYL-CARRIER-PROTEIN] REDUCTASE FABG"/>
    <property type="match status" value="1"/>
</dbReference>
<dbReference type="EMBL" id="JRKN01000006">
    <property type="protein sequence ID" value="KGJ05362.1"/>
    <property type="molecule type" value="Genomic_DNA"/>
</dbReference>
<accession>A0A099F5D9</accession>
<proteinExistence type="inferred from homology"/>
<organism evidence="4 6">
    <name type="scientific">Paracoccus halophilus</name>
    <dbReference type="NCBI Taxonomy" id="376733"/>
    <lineage>
        <taxon>Bacteria</taxon>
        <taxon>Pseudomonadati</taxon>
        <taxon>Pseudomonadota</taxon>
        <taxon>Alphaproteobacteria</taxon>
        <taxon>Rhodobacterales</taxon>
        <taxon>Paracoccaceae</taxon>
        <taxon>Paracoccus</taxon>
    </lineage>
</organism>
<dbReference type="InterPro" id="IPR002347">
    <property type="entry name" value="SDR_fam"/>
</dbReference>
<dbReference type="FunFam" id="3.40.50.720:FF:000084">
    <property type="entry name" value="Short-chain dehydrogenase reductase"/>
    <property type="match status" value="1"/>
</dbReference>
<dbReference type="Gene3D" id="3.40.50.720">
    <property type="entry name" value="NAD(P)-binding Rossmann-like Domain"/>
    <property type="match status" value="1"/>
</dbReference>
<reference evidence="4 6" key="1">
    <citation type="submission" date="2014-09" db="EMBL/GenBank/DDBJ databases">
        <authorList>
            <person name="McGinnis J.M."/>
            <person name="Wolfgang W.J."/>
        </authorList>
    </citation>
    <scope>NUCLEOTIDE SEQUENCE [LARGE SCALE GENOMIC DNA]</scope>
    <source>
        <strain evidence="4 6">JCM 14014</strain>
    </source>
</reference>
<dbReference type="Proteomes" id="UP000029846">
    <property type="component" value="Unassembled WGS sequence"/>
</dbReference>
<dbReference type="InterPro" id="IPR057326">
    <property type="entry name" value="KR_dom"/>
</dbReference>
<dbReference type="eggNOG" id="COG1028">
    <property type="taxonomic scope" value="Bacteria"/>
</dbReference>
<dbReference type="InterPro" id="IPR036291">
    <property type="entry name" value="NAD(P)-bd_dom_sf"/>
</dbReference>
<evidence type="ECO:0000313" key="4">
    <source>
        <dbReference type="EMBL" id="KGJ05362.1"/>
    </source>
</evidence>
<dbReference type="PANTHER" id="PTHR42760">
    <property type="entry name" value="SHORT-CHAIN DEHYDROGENASES/REDUCTASES FAMILY MEMBER"/>
    <property type="match status" value="1"/>
</dbReference>
<protein>
    <submittedName>
        <fullName evidence="5">2,3-dihydro-2,3-dihydroxybenzoate dehydrogenase</fullName>
    </submittedName>
    <submittedName>
        <fullName evidence="4">2,3-dihydroxybenzoate-2,3-dehydrogenase</fullName>
    </submittedName>
</protein>
<dbReference type="Pfam" id="PF13561">
    <property type="entry name" value="adh_short_C2"/>
    <property type="match status" value="1"/>
</dbReference>
<gene>
    <name evidence="4" type="ORF">IT41_06205</name>
    <name evidence="5" type="ORF">SAMN04487972_10669</name>
</gene>
<dbReference type="SUPFAM" id="SSF51735">
    <property type="entry name" value="NAD(P)-binding Rossmann-fold domains"/>
    <property type="match status" value="1"/>
</dbReference>
<dbReference type="PRINTS" id="PR01397">
    <property type="entry name" value="DHBDHDRGNASE"/>
</dbReference>
<evidence type="ECO:0000313" key="7">
    <source>
        <dbReference type="Proteomes" id="UP000182312"/>
    </source>
</evidence>
<dbReference type="Proteomes" id="UP000182312">
    <property type="component" value="Unassembled WGS sequence"/>
</dbReference>
<evidence type="ECO:0000313" key="5">
    <source>
        <dbReference type="EMBL" id="SFA48868.1"/>
    </source>
</evidence>
<evidence type="ECO:0000256" key="1">
    <source>
        <dbReference type="ARBA" id="ARBA00006484"/>
    </source>
</evidence>
<name>A0A099F5D9_9RHOB</name>
<reference evidence="4 6" key="2">
    <citation type="submission" date="2014-10" db="EMBL/GenBank/DDBJ databases">
        <title>Paracoccus sanguinis sp. nov., isolated from clinical specimens of New York State patients.</title>
        <authorList>
            <person name="Mingle L.A."/>
            <person name="Cole J.A."/>
            <person name="Lapierre P."/>
            <person name="Musser K.A."/>
        </authorList>
    </citation>
    <scope>NUCLEOTIDE SEQUENCE [LARGE SCALE GENOMIC DNA]</scope>
    <source>
        <strain evidence="4 6">JCM 14014</strain>
    </source>
</reference>
<dbReference type="RefSeq" id="WP_036739485.1">
    <property type="nucleotide sequence ID" value="NZ_FOJO01000006.1"/>
</dbReference>
<dbReference type="PROSITE" id="PS00061">
    <property type="entry name" value="ADH_SHORT"/>
    <property type="match status" value="1"/>
</dbReference>
<dbReference type="OrthoDB" id="9779623at2"/>
<dbReference type="InterPro" id="IPR003560">
    <property type="entry name" value="DHB_DH"/>
</dbReference>
<keyword evidence="2" id="KW-0560">Oxidoreductase</keyword>
<comment type="similarity">
    <text evidence="1">Belongs to the short-chain dehydrogenases/reductases (SDR) family.</text>
</comment>
<evidence type="ECO:0000256" key="2">
    <source>
        <dbReference type="ARBA" id="ARBA00023002"/>
    </source>
</evidence>
<reference evidence="5 7" key="3">
    <citation type="submission" date="2016-10" db="EMBL/GenBank/DDBJ databases">
        <authorList>
            <person name="de Groot N.N."/>
        </authorList>
    </citation>
    <scope>NUCLEOTIDE SEQUENCE [LARGE SCALE GENOMIC DNA]</scope>
    <source>
        <strain evidence="5 7">CGMCC 1.6117</strain>
    </source>
</reference>
<evidence type="ECO:0000259" key="3">
    <source>
        <dbReference type="SMART" id="SM00822"/>
    </source>
</evidence>
<dbReference type="GO" id="GO:0019290">
    <property type="term" value="P:siderophore biosynthetic process"/>
    <property type="evidence" value="ECO:0007669"/>
    <property type="project" value="InterPro"/>
</dbReference>
<dbReference type="InterPro" id="IPR020904">
    <property type="entry name" value="Sc_DH/Rdtase_CS"/>
</dbReference>
<dbReference type="AlphaFoldDB" id="A0A099F5D9"/>
<dbReference type="STRING" id="376733.SAMN04487972_10669"/>
<sequence length="257" mass="26183">MQLTGFDGKLAIVTGAAGGIGQAVTHALLDAGARVIASDTETALAAATLPEGAIPRPLDVRDAEAAEALVRAVQAEHGPLGLGVHAAGILAMAPLLEMAPQDWQRVIDTNTNGTFNATRVMGRAMVGNGGGAIVAVSSNAANVPRVNMGAYAASKAAVTMLIRCLGLELAGHGVRCNIVAPGSTLTPMQTGMWSDDGGAGERAVIEGSLEYYRTGIPMKKLAKPQDVADAVMYLLSDQAGHVTMADLFVDGGATLRA</sequence>
<feature type="domain" description="Ketoreductase" evidence="3">
    <location>
        <begin position="9"/>
        <end position="184"/>
    </location>
</feature>
<dbReference type="SMART" id="SM00822">
    <property type="entry name" value="PKS_KR"/>
    <property type="match status" value="1"/>
</dbReference>
<dbReference type="GO" id="GO:0016616">
    <property type="term" value="F:oxidoreductase activity, acting on the CH-OH group of donors, NAD or NADP as acceptor"/>
    <property type="evidence" value="ECO:0007669"/>
    <property type="project" value="UniProtKB-ARBA"/>
</dbReference>
<dbReference type="GO" id="GO:0008667">
    <property type="term" value="F:2,3-dihydro-2,3-dihydroxybenzoate dehydrogenase activity"/>
    <property type="evidence" value="ECO:0007669"/>
    <property type="project" value="InterPro"/>
</dbReference>
<dbReference type="EMBL" id="FOJO01000006">
    <property type="protein sequence ID" value="SFA48868.1"/>
    <property type="molecule type" value="Genomic_DNA"/>
</dbReference>